<comment type="catalytic activity">
    <reaction evidence="5 6">
        <text>succinate semialdehyde + NAD(+) + H2O = succinate + NADH + 2 H(+)</text>
        <dbReference type="Rhea" id="RHEA:13217"/>
        <dbReference type="ChEBI" id="CHEBI:15377"/>
        <dbReference type="ChEBI" id="CHEBI:15378"/>
        <dbReference type="ChEBI" id="CHEBI:30031"/>
        <dbReference type="ChEBI" id="CHEBI:57540"/>
        <dbReference type="ChEBI" id="CHEBI:57706"/>
        <dbReference type="ChEBI" id="CHEBI:57945"/>
        <dbReference type="EC" id="1.2.1.16"/>
    </reaction>
</comment>
<dbReference type="Gene3D" id="3.40.309.10">
    <property type="entry name" value="Aldehyde Dehydrogenase, Chain A, domain 2"/>
    <property type="match status" value="1"/>
</dbReference>
<dbReference type="InterPro" id="IPR010102">
    <property type="entry name" value="Succ_semiAld_DH"/>
</dbReference>
<evidence type="ECO:0000256" key="5">
    <source>
        <dbReference type="ARBA" id="ARBA00052698"/>
    </source>
</evidence>
<dbReference type="InterPro" id="IPR016163">
    <property type="entry name" value="Ald_DH_C"/>
</dbReference>
<evidence type="ECO:0000256" key="6">
    <source>
        <dbReference type="RuleBase" id="RU365091"/>
    </source>
</evidence>
<gene>
    <name evidence="8" type="ORF">BDV25DRAFT_50122</name>
</gene>
<comment type="pathway">
    <text evidence="1 6">Amino-acid degradation; 4-aminobutanoate degradation.</text>
</comment>
<dbReference type="InterPro" id="IPR015590">
    <property type="entry name" value="Aldehyde_DH_dom"/>
</dbReference>
<evidence type="ECO:0000256" key="3">
    <source>
        <dbReference type="ARBA" id="ARBA00023002"/>
    </source>
</evidence>
<evidence type="ECO:0000259" key="7">
    <source>
        <dbReference type="Pfam" id="PF00171"/>
    </source>
</evidence>
<dbReference type="InterPro" id="IPR050740">
    <property type="entry name" value="Aldehyde_DH_Superfamily"/>
</dbReference>
<dbReference type="GO" id="GO:0046394">
    <property type="term" value="P:carboxylic acid biosynthetic process"/>
    <property type="evidence" value="ECO:0007669"/>
    <property type="project" value="UniProtKB-ARBA"/>
</dbReference>
<name>A0A5N6U367_ASPAV</name>
<evidence type="ECO:0000313" key="9">
    <source>
        <dbReference type="Proteomes" id="UP000325780"/>
    </source>
</evidence>
<dbReference type="GO" id="GO:0004030">
    <property type="term" value="F:aldehyde dehydrogenase [NAD(P)+] activity"/>
    <property type="evidence" value="ECO:0007669"/>
    <property type="project" value="UniProtKB-ARBA"/>
</dbReference>
<dbReference type="GO" id="GO:0036243">
    <property type="term" value="F:succinate-semialdehyde dehydrogenase (NADP+) activity"/>
    <property type="evidence" value="ECO:0007669"/>
    <property type="project" value="RHEA"/>
</dbReference>
<dbReference type="Pfam" id="PF00171">
    <property type="entry name" value="Aldedh"/>
    <property type="match status" value="1"/>
</dbReference>
<dbReference type="GO" id="GO:0009450">
    <property type="term" value="P:gamma-aminobutyric acid catabolic process"/>
    <property type="evidence" value="ECO:0007669"/>
    <property type="project" value="UniProtKB-UniPathway"/>
</dbReference>
<dbReference type="CDD" id="cd07103">
    <property type="entry name" value="ALDH_F5_SSADH_GabD"/>
    <property type="match status" value="1"/>
</dbReference>
<dbReference type="InterPro" id="IPR016160">
    <property type="entry name" value="Ald_DH_CS_CYS"/>
</dbReference>
<dbReference type="InterPro" id="IPR016161">
    <property type="entry name" value="Ald_DH/histidinol_DH"/>
</dbReference>
<comment type="similarity">
    <text evidence="2 6">Belongs to the aldehyde dehydrogenase family.</text>
</comment>
<keyword evidence="3 6" id="KW-0560">Oxidoreductase</keyword>
<accession>A0A5N6U367</accession>
<dbReference type="PANTHER" id="PTHR43353">
    <property type="entry name" value="SUCCINATE-SEMIALDEHYDE DEHYDROGENASE, MITOCHONDRIAL"/>
    <property type="match status" value="1"/>
</dbReference>
<dbReference type="EC" id="1.2.1.16" evidence="6"/>
<dbReference type="PANTHER" id="PTHR43353:SF5">
    <property type="entry name" value="SUCCINATE-SEMIALDEHYDE DEHYDROGENASE, MITOCHONDRIAL"/>
    <property type="match status" value="1"/>
</dbReference>
<dbReference type="Proteomes" id="UP000325780">
    <property type="component" value="Unassembled WGS sequence"/>
</dbReference>
<dbReference type="AlphaFoldDB" id="A0A5N6U367"/>
<reference evidence="8 9" key="1">
    <citation type="submission" date="2019-04" db="EMBL/GenBank/DDBJ databases">
        <title>Friends and foes A comparative genomics study of 23 Aspergillus species from section Flavi.</title>
        <authorList>
            <consortium name="DOE Joint Genome Institute"/>
            <person name="Kjaerbolling I."/>
            <person name="Vesth T."/>
            <person name="Frisvad J.C."/>
            <person name="Nybo J.L."/>
            <person name="Theobald S."/>
            <person name="Kildgaard S."/>
            <person name="Isbrandt T."/>
            <person name="Kuo A."/>
            <person name="Sato A."/>
            <person name="Lyhne E.K."/>
            <person name="Kogle M.E."/>
            <person name="Wiebenga A."/>
            <person name="Kun R.S."/>
            <person name="Lubbers R.J."/>
            <person name="Makela M.R."/>
            <person name="Barry K."/>
            <person name="Chovatia M."/>
            <person name="Clum A."/>
            <person name="Daum C."/>
            <person name="Haridas S."/>
            <person name="He G."/>
            <person name="LaButti K."/>
            <person name="Lipzen A."/>
            <person name="Mondo S."/>
            <person name="Riley R."/>
            <person name="Salamov A."/>
            <person name="Simmons B.A."/>
            <person name="Magnuson J.K."/>
            <person name="Henrissat B."/>
            <person name="Mortensen U.H."/>
            <person name="Larsen T.O."/>
            <person name="Devries R.P."/>
            <person name="Grigoriev I.V."/>
            <person name="Machida M."/>
            <person name="Baker S.E."/>
            <person name="Andersen M.R."/>
        </authorList>
    </citation>
    <scope>NUCLEOTIDE SEQUENCE [LARGE SCALE GENOMIC DNA]</scope>
    <source>
        <strain evidence="8 9">IBT 18842</strain>
    </source>
</reference>
<dbReference type="GO" id="GO:0004777">
    <property type="term" value="F:succinate-semialdehyde dehydrogenase (NAD+) activity"/>
    <property type="evidence" value="ECO:0007669"/>
    <property type="project" value="UniProtKB-UniRule"/>
</dbReference>
<comment type="catalytic activity">
    <reaction evidence="4 6">
        <text>succinate semialdehyde + NADP(+) + H2O = succinate + NADPH + 2 H(+)</text>
        <dbReference type="Rhea" id="RHEA:13213"/>
        <dbReference type="ChEBI" id="CHEBI:15377"/>
        <dbReference type="ChEBI" id="CHEBI:15378"/>
        <dbReference type="ChEBI" id="CHEBI:30031"/>
        <dbReference type="ChEBI" id="CHEBI:57706"/>
        <dbReference type="ChEBI" id="CHEBI:57783"/>
        <dbReference type="ChEBI" id="CHEBI:58349"/>
        <dbReference type="EC" id="1.2.1.16"/>
    </reaction>
</comment>
<protein>
    <recommendedName>
        <fullName evidence="6">Succinate-semialdehyde dehydrogenase</fullName>
        <ecNumber evidence="6">1.2.1.16</ecNumber>
    </recommendedName>
</protein>
<dbReference type="OrthoDB" id="310895at2759"/>
<evidence type="ECO:0000256" key="4">
    <source>
        <dbReference type="ARBA" id="ARBA00050387"/>
    </source>
</evidence>
<dbReference type="GO" id="GO:0005737">
    <property type="term" value="C:cytoplasm"/>
    <property type="evidence" value="ECO:0007669"/>
    <property type="project" value="TreeGrafter"/>
</dbReference>
<dbReference type="SUPFAM" id="SSF53720">
    <property type="entry name" value="ALDH-like"/>
    <property type="match status" value="1"/>
</dbReference>
<dbReference type="NCBIfam" id="TIGR01780">
    <property type="entry name" value="SSADH"/>
    <property type="match status" value="1"/>
</dbReference>
<dbReference type="EMBL" id="ML742046">
    <property type="protein sequence ID" value="KAE8152869.1"/>
    <property type="molecule type" value="Genomic_DNA"/>
</dbReference>
<keyword evidence="9" id="KW-1185">Reference proteome</keyword>
<evidence type="ECO:0000313" key="8">
    <source>
        <dbReference type="EMBL" id="KAE8152869.1"/>
    </source>
</evidence>
<dbReference type="FunFam" id="3.40.309.10:FF:000004">
    <property type="entry name" value="Succinate-semialdehyde dehydrogenase I"/>
    <property type="match status" value="1"/>
</dbReference>
<organism evidence="8 9">
    <name type="scientific">Aspergillus avenaceus</name>
    <dbReference type="NCBI Taxonomy" id="36643"/>
    <lineage>
        <taxon>Eukaryota</taxon>
        <taxon>Fungi</taxon>
        <taxon>Dikarya</taxon>
        <taxon>Ascomycota</taxon>
        <taxon>Pezizomycotina</taxon>
        <taxon>Eurotiomycetes</taxon>
        <taxon>Eurotiomycetidae</taxon>
        <taxon>Eurotiales</taxon>
        <taxon>Aspergillaceae</taxon>
        <taxon>Aspergillus</taxon>
        <taxon>Aspergillus subgen. Circumdati</taxon>
    </lineage>
</organism>
<proteinExistence type="inferred from homology"/>
<sequence>MDRLLRPVSRQLLRSRPRYPFPVPPPIYTKRLYSSHTVPPLKDQSLFIEKAYVNGEYVGAESGQTFEVHDPASGKVIGTCPEFSAVDTEKAIQAATEAFPKFRTTLARERARMLRRWYQLMMDNADDLATLITWENGKPFNDAKGEVNYSASFFEWFSEEAPRIYGDTIPSSVPGNRVMTLKQPVGVCGLITPWNFPAAMITRKVGPALAAGCTVVVKTPGETPFTANALAELAHRAGIPKGVFNIVTSLKNTPEVGEAITTHNEVRKVSFTGSTNVGKLLMKQSASTVKKVSWELGGNAPFIVFDDVQDLDAAVAGAVASKFRSSGQTCVCANRIYVQRGVYEEFAKRFVEKVKDFKIGAGFGEGVTHGPVIHGRAIEKVDEHVRDATSKGAKVAVGGRKLGGNFYDMTVLTDMTKDMLVASEETFGPVAGLFPFDSEKEVVDLANAAEVGLAGYFFSSDIQRIFRVAETLEVGMVGVNTGLISDVASPFGGVKQSGFGREGSKYGIDEFLTIKSVTFGGMGQPLQS</sequence>
<dbReference type="PROSITE" id="PS00070">
    <property type="entry name" value="ALDEHYDE_DEHYDR_CYS"/>
    <property type="match status" value="1"/>
</dbReference>
<feature type="domain" description="Aldehyde dehydrogenase" evidence="7">
    <location>
        <begin position="58"/>
        <end position="517"/>
    </location>
</feature>
<dbReference type="FunFam" id="3.40.605.10:FF:000026">
    <property type="entry name" value="Aldehyde dehydrogenase, putative"/>
    <property type="match status" value="1"/>
</dbReference>
<dbReference type="InterPro" id="IPR016162">
    <property type="entry name" value="Ald_DH_N"/>
</dbReference>
<dbReference type="FunFam" id="3.40.605.10:FF:000005">
    <property type="entry name" value="Succinate-semialdehyde dehydrogenase I"/>
    <property type="match status" value="1"/>
</dbReference>
<dbReference type="Gene3D" id="3.40.605.10">
    <property type="entry name" value="Aldehyde Dehydrogenase, Chain A, domain 1"/>
    <property type="match status" value="1"/>
</dbReference>
<evidence type="ECO:0000256" key="1">
    <source>
        <dbReference type="ARBA" id="ARBA00005176"/>
    </source>
</evidence>
<dbReference type="UniPathway" id="UPA00733"/>
<evidence type="ECO:0000256" key="2">
    <source>
        <dbReference type="ARBA" id="ARBA00009986"/>
    </source>
</evidence>